<evidence type="ECO:0000256" key="6">
    <source>
        <dbReference type="SAM" id="Phobius"/>
    </source>
</evidence>
<keyword evidence="9" id="KW-1185">Reference proteome</keyword>
<dbReference type="EMBL" id="CAICTM010000268">
    <property type="protein sequence ID" value="CAB9506504.1"/>
    <property type="molecule type" value="Genomic_DNA"/>
</dbReference>
<feature type="transmembrane region" description="Helical" evidence="6">
    <location>
        <begin position="125"/>
        <end position="147"/>
    </location>
</feature>
<dbReference type="AlphaFoldDB" id="A0A9N8DT53"/>
<dbReference type="GO" id="GO:0005452">
    <property type="term" value="F:solute:inorganic anion antiporter activity"/>
    <property type="evidence" value="ECO:0007669"/>
    <property type="project" value="InterPro"/>
</dbReference>
<evidence type="ECO:0000313" key="8">
    <source>
        <dbReference type="EMBL" id="CAB9506504.1"/>
    </source>
</evidence>
<sequence length="585" mass="65764">MADSSNTDDQPYALFQQEHQGVIQPKRRNPKTLESQRSWLEKNSPAFEIPQALQSHDSENKCMGGVLNDYKKRWPHWLTSDWMDGLTWKTKSASLFMFCATVTSTVALGDVAARETNGRVGITEYLMLQGVAGVGHSLFAACPLAILRPTGPITAFMTDLYALAERMDSINYYSLLSWVGFFVGFYLILIAAFGWSKYIVLCTRFLHDIYAVFVCTIYISDGIIGVVERFDNVEWASAFFAFYLALFCIIFSLGFYYVDRSTILNQRWRHTIADYAVPLAVVLCVTISYSVKDHVEVDRISMPRNFEPTYQDEYTGERRSWYQGLAADDGSSLWVTMLVSLIAAIPIVALFYIDHLFSCILGQKPELGLQKGEYYHSSMFITGVCNLILPMFGLPFVTASLPHSPQFTKALTDYDKSETPWKVIKVHESRVAPMVVYMLCFGGLLVPAVLEKCPLGVVNGILTFVGLQGILPGTGNQLIDRCVLLLTAPSEFVTRDKNQNGYMELPWKRIHLYTAVQLACLAACWGWRFTGPLAIAFPLVVVAFVPLRLVVLPKIFSEEELRLLDSEGDQSASVLRPESKEQELV</sequence>
<dbReference type="InterPro" id="IPR003020">
    <property type="entry name" value="HCO3_transpt_euk"/>
</dbReference>
<evidence type="ECO:0000256" key="2">
    <source>
        <dbReference type="ARBA" id="ARBA00022692"/>
    </source>
</evidence>
<evidence type="ECO:0000256" key="4">
    <source>
        <dbReference type="ARBA" id="ARBA00023136"/>
    </source>
</evidence>
<evidence type="ECO:0000313" key="9">
    <source>
        <dbReference type="Proteomes" id="UP001153069"/>
    </source>
</evidence>
<name>A0A9N8DT53_9STRA</name>
<dbReference type="Gene3D" id="1.10.287.570">
    <property type="entry name" value="Helical hairpin bin"/>
    <property type="match status" value="1"/>
</dbReference>
<dbReference type="GO" id="GO:0050801">
    <property type="term" value="P:monoatomic ion homeostasis"/>
    <property type="evidence" value="ECO:0007669"/>
    <property type="project" value="TreeGrafter"/>
</dbReference>
<evidence type="ECO:0000259" key="7">
    <source>
        <dbReference type="Pfam" id="PF00955"/>
    </source>
</evidence>
<feature type="transmembrane region" description="Helical" evidence="6">
    <location>
        <begin position="170"/>
        <end position="193"/>
    </location>
</feature>
<feature type="transmembrane region" description="Helical" evidence="6">
    <location>
        <begin position="374"/>
        <end position="397"/>
    </location>
</feature>
<feature type="transmembrane region" description="Helical" evidence="6">
    <location>
        <begin position="239"/>
        <end position="258"/>
    </location>
</feature>
<evidence type="ECO:0000256" key="1">
    <source>
        <dbReference type="ARBA" id="ARBA00004141"/>
    </source>
</evidence>
<dbReference type="Pfam" id="PF00955">
    <property type="entry name" value="HCO3_cotransp"/>
    <property type="match status" value="2"/>
</dbReference>
<feature type="transmembrane region" description="Helical" evidence="6">
    <location>
        <begin position="93"/>
        <end position="113"/>
    </location>
</feature>
<keyword evidence="4 6" id="KW-0472">Membrane</keyword>
<dbReference type="PANTHER" id="PTHR11453">
    <property type="entry name" value="ANION EXCHANGE PROTEIN"/>
    <property type="match status" value="1"/>
</dbReference>
<comment type="subcellular location">
    <subcellularLocation>
        <location evidence="1">Membrane</location>
        <topology evidence="1">Multi-pass membrane protein</topology>
    </subcellularLocation>
</comment>
<protein>
    <submittedName>
        <fullName evidence="8">Electroneutral sodium bicarbonate exchanger 1</fullName>
    </submittedName>
</protein>
<evidence type="ECO:0000256" key="3">
    <source>
        <dbReference type="ARBA" id="ARBA00022989"/>
    </source>
</evidence>
<feature type="transmembrane region" description="Helical" evidence="6">
    <location>
        <begin position="534"/>
        <end position="552"/>
    </location>
</feature>
<keyword evidence="2 6" id="KW-0812">Transmembrane</keyword>
<feature type="domain" description="Bicarbonate transporter-like transmembrane" evidence="7">
    <location>
        <begin position="237"/>
        <end position="567"/>
    </location>
</feature>
<dbReference type="GO" id="GO:0006820">
    <property type="term" value="P:monoatomic anion transport"/>
    <property type="evidence" value="ECO:0007669"/>
    <property type="project" value="InterPro"/>
</dbReference>
<feature type="transmembrane region" description="Helical" evidence="6">
    <location>
        <begin position="205"/>
        <end position="227"/>
    </location>
</feature>
<accession>A0A9N8DT53</accession>
<dbReference type="GO" id="GO:0005886">
    <property type="term" value="C:plasma membrane"/>
    <property type="evidence" value="ECO:0007669"/>
    <property type="project" value="TreeGrafter"/>
</dbReference>
<feature type="transmembrane region" description="Helical" evidence="6">
    <location>
        <begin position="431"/>
        <end position="450"/>
    </location>
</feature>
<dbReference type="Proteomes" id="UP001153069">
    <property type="component" value="Unassembled WGS sequence"/>
</dbReference>
<reference evidence="8" key="1">
    <citation type="submission" date="2020-06" db="EMBL/GenBank/DDBJ databases">
        <authorList>
            <consortium name="Plant Systems Biology data submission"/>
        </authorList>
    </citation>
    <scope>NUCLEOTIDE SEQUENCE</scope>
    <source>
        <strain evidence="8">D6</strain>
    </source>
</reference>
<feature type="transmembrane region" description="Helical" evidence="6">
    <location>
        <begin position="270"/>
        <end position="291"/>
    </location>
</feature>
<gene>
    <name evidence="8" type="ORF">SEMRO_269_G103940.1</name>
</gene>
<feature type="transmembrane region" description="Helical" evidence="6">
    <location>
        <begin position="333"/>
        <end position="353"/>
    </location>
</feature>
<dbReference type="InterPro" id="IPR011531">
    <property type="entry name" value="HCO3_transpt-like_TM_dom"/>
</dbReference>
<feature type="region of interest" description="Disordered" evidence="5">
    <location>
        <begin position="1"/>
        <end position="35"/>
    </location>
</feature>
<comment type="caution">
    <text evidence="8">The sequence shown here is derived from an EMBL/GenBank/DDBJ whole genome shotgun (WGS) entry which is preliminary data.</text>
</comment>
<proteinExistence type="predicted"/>
<organism evidence="8 9">
    <name type="scientific">Seminavis robusta</name>
    <dbReference type="NCBI Taxonomy" id="568900"/>
    <lineage>
        <taxon>Eukaryota</taxon>
        <taxon>Sar</taxon>
        <taxon>Stramenopiles</taxon>
        <taxon>Ochrophyta</taxon>
        <taxon>Bacillariophyta</taxon>
        <taxon>Bacillariophyceae</taxon>
        <taxon>Bacillariophycidae</taxon>
        <taxon>Naviculales</taxon>
        <taxon>Naviculaceae</taxon>
        <taxon>Seminavis</taxon>
    </lineage>
</organism>
<keyword evidence="3 6" id="KW-1133">Transmembrane helix</keyword>
<feature type="domain" description="Bicarbonate transporter-like transmembrane" evidence="7">
    <location>
        <begin position="62"/>
        <end position="232"/>
    </location>
</feature>
<evidence type="ECO:0000256" key="5">
    <source>
        <dbReference type="SAM" id="MobiDB-lite"/>
    </source>
</evidence>
<dbReference type="OrthoDB" id="1735926at2759"/>
<dbReference type="PANTHER" id="PTHR11453:SF127">
    <property type="entry name" value="SOLUTE CARRIER FAMILY 4 MEMBER 11"/>
    <property type="match status" value="1"/>
</dbReference>